<protein>
    <submittedName>
        <fullName evidence="1">Uncharacterized protein</fullName>
    </submittedName>
</protein>
<dbReference type="PROSITE" id="PS51257">
    <property type="entry name" value="PROKAR_LIPOPROTEIN"/>
    <property type="match status" value="1"/>
</dbReference>
<dbReference type="GeneID" id="77923871"/>
<accession>A0AAE8BLI7</accession>
<dbReference type="KEGG" id="vg:77923871"/>
<proteinExistence type="predicted"/>
<dbReference type="EMBL" id="MZ592920">
    <property type="protein sequence ID" value="QYW05844.1"/>
    <property type="molecule type" value="Genomic_DNA"/>
</dbReference>
<reference evidence="1" key="1">
    <citation type="submission" date="2021-07" db="EMBL/GenBank/DDBJ databases">
        <authorList>
            <person name="Wang J."/>
            <person name="Yang M."/>
        </authorList>
    </citation>
    <scope>NUCLEOTIDE SEQUENCE</scope>
</reference>
<dbReference type="Proteomes" id="UP000828797">
    <property type="component" value="Segment"/>
</dbReference>
<name>A0AAE8BLI7_9CAUD</name>
<sequence length="57" mass="6196">MSNYKSALAQIIRQDTERVMDNLCSSNCVGVACASCPAYSEETMLAFADELVDEGDE</sequence>
<evidence type="ECO:0000313" key="2">
    <source>
        <dbReference type="Proteomes" id="UP000828797"/>
    </source>
</evidence>
<organism evidence="1 2">
    <name type="scientific">Vibrio phage vB_VpaP_G1</name>
    <dbReference type="NCBI Taxonomy" id="2862773"/>
    <lineage>
        <taxon>Viruses</taxon>
        <taxon>Duplodnaviria</taxon>
        <taxon>Heunggongvirae</taxon>
        <taxon>Uroviricota</taxon>
        <taxon>Caudoviricetes</taxon>
        <taxon>Autographivirales</taxon>
        <taxon>Youngvirus</taxon>
        <taxon>Youngvirus G1</taxon>
    </lineage>
</organism>
<evidence type="ECO:0000313" key="1">
    <source>
        <dbReference type="EMBL" id="QYW05844.1"/>
    </source>
</evidence>
<dbReference type="RefSeq" id="YP_010648432.1">
    <property type="nucleotide sequence ID" value="NC_070758.1"/>
</dbReference>
<keyword evidence="2" id="KW-1185">Reference proteome</keyword>